<dbReference type="PANTHER" id="PTHR28019:SF2">
    <property type="entry name" value="CELL MEMBRANE PROTEIN YLR413W-RELATED"/>
    <property type="match status" value="1"/>
</dbReference>
<feature type="transmembrane region" description="Helical" evidence="2">
    <location>
        <begin position="240"/>
        <end position="259"/>
    </location>
</feature>
<evidence type="ECO:0000256" key="2">
    <source>
        <dbReference type="SAM" id="Phobius"/>
    </source>
</evidence>
<dbReference type="Proteomes" id="UP001287286">
    <property type="component" value="Unassembled WGS sequence"/>
</dbReference>
<feature type="transmembrane region" description="Helical" evidence="2">
    <location>
        <begin position="398"/>
        <end position="426"/>
    </location>
</feature>
<feature type="region of interest" description="Disordered" evidence="1">
    <location>
        <begin position="40"/>
        <end position="87"/>
    </location>
</feature>
<feature type="transmembrane region" description="Helical" evidence="2">
    <location>
        <begin position="447"/>
        <end position="467"/>
    </location>
</feature>
<accession>A0ABR0C0Y6</accession>
<organism evidence="3 4">
    <name type="scientific">Purpureocillium lilacinum</name>
    <name type="common">Paecilomyces lilacinus</name>
    <dbReference type="NCBI Taxonomy" id="33203"/>
    <lineage>
        <taxon>Eukaryota</taxon>
        <taxon>Fungi</taxon>
        <taxon>Dikarya</taxon>
        <taxon>Ascomycota</taxon>
        <taxon>Pezizomycotina</taxon>
        <taxon>Sordariomycetes</taxon>
        <taxon>Hypocreomycetidae</taxon>
        <taxon>Hypocreales</taxon>
        <taxon>Ophiocordycipitaceae</taxon>
        <taxon>Purpureocillium</taxon>
    </lineage>
</organism>
<dbReference type="InterPro" id="IPR052413">
    <property type="entry name" value="SUR7_domain"/>
</dbReference>
<protein>
    <recommendedName>
        <fullName evidence="5">SUR7 protein</fullName>
    </recommendedName>
</protein>
<feature type="compositionally biased region" description="Basic residues" evidence="1">
    <location>
        <begin position="500"/>
        <end position="509"/>
    </location>
</feature>
<dbReference type="PANTHER" id="PTHR28019">
    <property type="entry name" value="CELL MEMBRANE PROTEIN YLR413W-RELATED"/>
    <property type="match status" value="1"/>
</dbReference>
<feature type="transmembrane region" description="Helical" evidence="2">
    <location>
        <begin position="369"/>
        <end position="392"/>
    </location>
</feature>
<dbReference type="Pfam" id="PF06687">
    <property type="entry name" value="SUR7"/>
    <property type="match status" value="1"/>
</dbReference>
<keyword evidence="2" id="KW-0472">Membrane</keyword>
<proteinExistence type="predicted"/>
<comment type="caution">
    <text evidence="3">The sequence shown here is derived from an EMBL/GenBank/DDBJ whole genome shotgun (WGS) entry which is preliminary data.</text>
</comment>
<feature type="compositionally biased region" description="Basic and acidic residues" evidence="1">
    <location>
        <begin position="481"/>
        <end position="492"/>
    </location>
</feature>
<evidence type="ECO:0000256" key="1">
    <source>
        <dbReference type="SAM" id="MobiDB-lite"/>
    </source>
</evidence>
<keyword evidence="2" id="KW-0812">Transmembrane</keyword>
<gene>
    <name evidence="3" type="ORF">Purlil1_5983</name>
</gene>
<keyword evidence="2" id="KW-1133">Transmembrane helix</keyword>
<name>A0ABR0C0Y6_PURLI</name>
<evidence type="ECO:0008006" key="5">
    <source>
        <dbReference type="Google" id="ProtNLM"/>
    </source>
</evidence>
<evidence type="ECO:0000313" key="3">
    <source>
        <dbReference type="EMBL" id="KAK4089880.1"/>
    </source>
</evidence>
<feature type="region of interest" description="Disordered" evidence="1">
    <location>
        <begin position="475"/>
        <end position="509"/>
    </location>
</feature>
<sequence>MDGSLGRRVLAWASLSEARIPARLAGCAFVAGQALEEERTAETGQWANGRGGQDNAVRQRRPWPGGTEGGPAVRRPGGGGFCTTRQRQKRPEPLSWCRTGWACRRVRHHCRDGGGPINDDVCPLEEELSARCPVLRFLTIPSRLARPTTLSCRVRLVSVVDSLIAVFPCPLPTNPRHHAAEDCRLRAAIAAALLNTKHSSTNAPLPPVRIVDSRNLSLPPSPSPSPSPAMAGPNTRRNTAIAASVLYFLTIPFLILVLIGNTKKSSSVLTDIYFFKLDVSQIIPIAVANSNLLNSVARSLGLHDFYSVGLWNFCEGYNDEGVTYCSTPTQFYWFNPVEILVSELLAGAKIALPSQVETILTLLRIGSQVMYGCFMAGTVVNFVLIFASPLVIRTRWFTLLFGTIALGSGIVLTVAAIIATVISVAAKIALTAQDQLNLQAVIGVKMFVFMWIGAVFTDVAFLLHAGMACCCKPNRAPRQTETPRDSSEEKPSKVALPSFVRRRRGAAAS</sequence>
<dbReference type="EMBL" id="JAWRVI010000018">
    <property type="protein sequence ID" value="KAK4089880.1"/>
    <property type="molecule type" value="Genomic_DNA"/>
</dbReference>
<reference evidence="3 4" key="1">
    <citation type="journal article" date="2024" name="Microbiol. Resour. Announc.">
        <title>Genome annotations for the ascomycete fungi Trichoderma harzianum, Trichoderma aggressivum, and Purpureocillium lilacinum.</title>
        <authorList>
            <person name="Beijen E.P.W."/>
            <person name="Ohm R.A."/>
        </authorList>
    </citation>
    <scope>NUCLEOTIDE SEQUENCE [LARGE SCALE GENOMIC DNA]</scope>
    <source>
        <strain evidence="3 4">CBS 150709</strain>
    </source>
</reference>
<evidence type="ECO:0000313" key="4">
    <source>
        <dbReference type="Proteomes" id="UP001287286"/>
    </source>
</evidence>
<keyword evidence="4" id="KW-1185">Reference proteome</keyword>
<dbReference type="InterPro" id="IPR009571">
    <property type="entry name" value="SUR7/Rim9-like_fungi"/>
</dbReference>